<accession>A0A2P5R0I4</accession>
<reference evidence="1 2" key="1">
    <citation type="submission" date="2015-01" db="EMBL/GenBank/DDBJ databases">
        <title>Genome of allotetraploid Gossypium barbadense reveals genomic plasticity and fiber elongation in cotton evolution.</title>
        <authorList>
            <person name="Chen X."/>
            <person name="Liu X."/>
            <person name="Zhao B."/>
            <person name="Zheng H."/>
            <person name="Hu Y."/>
            <person name="Lu G."/>
            <person name="Yang C."/>
            <person name="Chen J."/>
            <person name="Shan C."/>
            <person name="Zhang L."/>
            <person name="Zhou Y."/>
            <person name="Wang L."/>
            <person name="Guo W."/>
            <person name="Bai Y."/>
            <person name="Ruan J."/>
            <person name="Shangguan X."/>
            <person name="Mao Y."/>
            <person name="Jiang J."/>
            <person name="Zhu Y."/>
            <person name="Lei J."/>
            <person name="Kang H."/>
            <person name="Chen S."/>
            <person name="He X."/>
            <person name="Wang R."/>
            <person name="Wang Y."/>
            <person name="Chen J."/>
            <person name="Wang L."/>
            <person name="Yu S."/>
            <person name="Wang B."/>
            <person name="Wei J."/>
            <person name="Song S."/>
            <person name="Lu X."/>
            <person name="Gao Z."/>
            <person name="Gu W."/>
            <person name="Deng X."/>
            <person name="Ma D."/>
            <person name="Wang S."/>
            <person name="Liang W."/>
            <person name="Fang L."/>
            <person name="Cai C."/>
            <person name="Zhu X."/>
            <person name="Zhou B."/>
            <person name="Zhang Y."/>
            <person name="Chen Z."/>
            <person name="Xu S."/>
            <person name="Zhu R."/>
            <person name="Wang S."/>
            <person name="Zhang T."/>
            <person name="Zhao G."/>
        </authorList>
    </citation>
    <scope>NUCLEOTIDE SEQUENCE [LARGE SCALE GENOMIC DNA]</scope>
    <source>
        <strain evidence="2">cv. Xinhai21</strain>
        <tissue evidence="1">Leaf</tissue>
    </source>
</reference>
<dbReference type="EMBL" id="KZ671536">
    <property type="protein sequence ID" value="PPR81036.1"/>
    <property type="molecule type" value="Genomic_DNA"/>
</dbReference>
<protein>
    <submittedName>
        <fullName evidence="1">Uncharacterized protein</fullName>
    </submittedName>
</protein>
<sequence>MRSLSTLKYDGGKETILQLTREGYASSNTSFRITDYKDGNTKMKLEKSRSFTSSLELRVTTSFRITDYKDGNTKVKLEKSRSFTSSVELRVTESIAPTSNAEGL</sequence>
<dbReference type="Proteomes" id="UP000239757">
    <property type="component" value="Unassembled WGS sequence"/>
</dbReference>
<proteinExistence type="predicted"/>
<dbReference type="AlphaFoldDB" id="A0A2P5R0I4"/>
<evidence type="ECO:0000313" key="1">
    <source>
        <dbReference type="EMBL" id="PPR81036.1"/>
    </source>
</evidence>
<name>A0A2P5R0I4_GOSBA</name>
<organism evidence="1 2">
    <name type="scientific">Gossypium barbadense</name>
    <name type="common">Sea Island cotton</name>
    <name type="synonym">Hibiscus barbadensis</name>
    <dbReference type="NCBI Taxonomy" id="3634"/>
    <lineage>
        <taxon>Eukaryota</taxon>
        <taxon>Viridiplantae</taxon>
        <taxon>Streptophyta</taxon>
        <taxon>Embryophyta</taxon>
        <taxon>Tracheophyta</taxon>
        <taxon>Spermatophyta</taxon>
        <taxon>Magnoliopsida</taxon>
        <taxon>eudicotyledons</taxon>
        <taxon>Gunneridae</taxon>
        <taxon>Pentapetalae</taxon>
        <taxon>rosids</taxon>
        <taxon>malvids</taxon>
        <taxon>Malvales</taxon>
        <taxon>Malvaceae</taxon>
        <taxon>Malvoideae</taxon>
        <taxon>Gossypium</taxon>
    </lineage>
</organism>
<gene>
    <name evidence="1" type="ORF">GOBAR_AA39672</name>
</gene>
<evidence type="ECO:0000313" key="2">
    <source>
        <dbReference type="Proteomes" id="UP000239757"/>
    </source>
</evidence>